<dbReference type="EMBL" id="JACHIL010000005">
    <property type="protein sequence ID" value="MBB5092264.1"/>
    <property type="molecule type" value="Genomic_DNA"/>
</dbReference>
<proteinExistence type="predicted"/>
<dbReference type="InterPro" id="IPR023562">
    <property type="entry name" value="ClpP/TepA"/>
</dbReference>
<evidence type="ECO:0000256" key="1">
    <source>
        <dbReference type="SAM" id="SignalP"/>
    </source>
</evidence>
<evidence type="ECO:0000313" key="2">
    <source>
        <dbReference type="EMBL" id="MBB5092264.1"/>
    </source>
</evidence>
<dbReference type="RefSeq" id="WP_151160097.1">
    <property type="nucleotide sequence ID" value="NZ_JACHIL010000005.1"/>
</dbReference>
<organism evidence="2 3">
    <name type="scientific">Pseudochrobactrum saccharolyticum</name>
    <dbReference type="NCBI Taxonomy" id="354352"/>
    <lineage>
        <taxon>Bacteria</taxon>
        <taxon>Pseudomonadati</taxon>
        <taxon>Pseudomonadota</taxon>
        <taxon>Alphaproteobacteria</taxon>
        <taxon>Hyphomicrobiales</taxon>
        <taxon>Brucellaceae</taxon>
        <taxon>Pseudochrobactrum</taxon>
    </lineage>
</organism>
<keyword evidence="2" id="KW-0378">Hydrolase</keyword>
<gene>
    <name evidence="2" type="ORF">HNQ68_002818</name>
</gene>
<name>A0A7W8EQD1_9HYPH</name>
<sequence>MRLFTNLYRKILFLGVCVCSLSVAAHADVNKVYLTSPGAEAAVKVGKIYFTAEVNADNISNLARVLDELNISYKNLETINLYISSYGGDMDSGYVGYWLVKGSRIPVATVNISTVGSAASMIFCGAENRQSLQGGRFILHPASITRKSSYFSPDVIEIAQSDLAAYNQMFKDIYKKCTKFRDDEVSSLLAREAQRQFLLPEQAMEKGIISKIADDVTHAQVVYYITDSNKK</sequence>
<feature type="signal peptide" evidence="1">
    <location>
        <begin position="1"/>
        <end position="27"/>
    </location>
</feature>
<dbReference type="Proteomes" id="UP000531231">
    <property type="component" value="Unassembled WGS sequence"/>
</dbReference>
<dbReference type="GO" id="GO:0006508">
    <property type="term" value="P:proteolysis"/>
    <property type="evidence" value="ECO:0007669"/>
    <property type="project" value="UniProtKB-KW"/>
</dbReference>
<keyword evidence="3" id="KW-1185">Reference proteome</keyword>
<dbReference type="SUPFAM" id="SSF52096">
    <property type="entry name" value="ClpP/crotonase"/>
    <property type="match status" value="1"/>
</dbReference>
<comment type="caution">
    <text evidence="2">The sequence shown here is derived from an EMBL/GenBank/DDBJ whole genome shotgun (WGS) entry which is preliminary data.</text>
</comment>
<dbReference type="AlphaFoldDB" id="A0A7W8EQD1"/>
<accession>A0A7W8EQD1</accession>
<reference evidence="2 3" key="1">
    <citation type="submission" date="2020-08" db="EMBL/GenBank/DDBJ databases">
        <title>Genomic Encyclopedia of Type Strains, Phase IV (KMG-IV): sequencing the most valuable type-strain genomes for metagenomic binning, comparative biology and taxonomic classification.</title>
        <authorList>
            <person name="Goeker M."/>
        </authorList>
    </citation>
    <scope>NUCLEOTIDE SEQUENCE [LARGE SCALE GENOMIC DNA]</scope>
    <source>
        <strain evidence="2 3">DSM 25620</strain>
    </source>
</reference>
<evidence type="ECO:0000313" key="3">
    <source>
        <dbReference type="Proteomes" id="UP000531231"/>
    </source>
</evidence>
<dbReference type="InterPro" id="IPR029045">
    <property type="entry name" value="ClpP/crotonase-like_dom_sf"/>
</dbReference>
<dbReference type="Pfam" id="PF00574">
    <property type="entry name" value="CLP_protease"/>
    <property type="match status" value="1"/>
</dbReference>
<keyword evidence="2" id="KW-0645">Protease</keyword>
<protein>
    <submittedName>
        <fullName evidence="2">ATP-dependent Clp protease protease subunit</fullName>
        <ecNumber evidence="2">3.4.21.92</ecNumber>
    </submittedName>
</protein>
<feature type="chain" id="PRO_5030663888" evidence="1">
    <location>
        <begin position="28"/>
        <end position="231"/>
    </location>
</feature>
<dbReference type="GO" id="GO:0004252">
    <property type="term" value="F:serine-type endopeptidase activity"/>
    <property type="evidence" value="ECO:0007669"/>
    <property type="project" value="UniProtKB-EC"/>
</dbReference>
<keyword evidence="1" id="KW-0732">Signal</keyword>
<dbReference type="EC" id="3.4.21.92" evidence="2"/>
<dbReference type="Gene3D" id="3.90.226.10">
    <property type="entry name" value="2-enoyl-CoA Hydratase, Chain A, domain 1"/>
    <property type="match status" value="1"/>
</dbReference>